<evidence type="ECO:0000256" key="1">
    <source>
        <dbReference type="ARBA" id="ARBA00004613"/>
    </source>
</evidence>
<keyword evidence="3" id="KW-0964">Secreted</keyword>
<dbReference type="AlphaFoldDB" id="A0A4Y5RDI7"/>
<name>A0A4Y5RDI7_NEZVI</name>
<dbReference type="InterPro" id="IPR052295">
    <property type="entry name" value="Odorant-binding_protein"/>
</dbReference>
<evidence type="ECO:0000256" key="3">
    <source>
        <dbReference type="ARBA" id="ARBA00022525"/>
    </source>
</evidence>
<comment type="similarity">
    <text evidence="2">Belongs to the PBP/GOBP family.</text>
</comment>
<dbReference type="GO" id="GO:0005576">
    <property type="term" value="C:extracellular region"/>
    <property type="evidence" value="ECO:0007669"/>
    <property type="project" value="UniProtKB-SubCell"/>
</dbReference>
<keyword evidence="4" id="KW-0732">Signal</keyword>
<accession>A0A4Y5RDI7</accession>
<comment type="subcellular location">
    <subcellularLocation>
        <location evidence="1">Secreted</location>
    </subcellularLocation>
</comment>
<dbReference type="PANTHER" id="PTHR21066:SF3">
    <property type="entry name" value="IP02236P"/>
    <property type="match status" value="1"/>
</dbReference>
<evidence type="ECO:0000256" key="4">
    <source>
        <dbReference type="SAM" id="SignalP"/>
    </source>
</evidence>
<dbReference type="OrthoDB" id="6618176at2759"/>
<dbReference type="Pfam" id="PF01395">
    <property type="entry name" value="PBP_GOBP"/>
    <property type="match status" value="1"/>
</dbReference>
<sequence length="189" mass="21755">MQDYRVFVLLYVVFALFLNESYGAEDQVECNDPNSFRVLERCCNNIPDEELLTEEDKAAGLMCDQTVFGNRTAPLTNEERLELYECMDECFYKATQLLTADMKLNETALIAEYDTPLENFPQWKEPMAKAVKTCIEKNVVLDVKPEAKCKSGAYQFSNCFGVNLYLNCPPENRKMDDECTKAREILEKC</sequence>
<proteinExistence type="evidence at transcript level"/>
<reference evidence="5" key="1">
    <citation type="submission" date="2019-04" db="EMBL/GenBank/DDBJ databases">
        <title>Candidate genes coding for odorant binding proteins and chemosensory proteins identified from dissected antennae and mouthparts of the southern green stink bug Nezara viridula.</title>
        <authorList>
            <person name="Wu Z."/>
            <person name="Cui Y."/>
            <person name="Qu M."/>
            <person name="Lin J.-H."/>
        </authorList>
    </citation>
    <scope>NUCLEOTIDE SEQUENCE</scope>
</reference>
<gene>
    <name evidence="5" type="primary">OBP53</name>
</gene>
<dbReference type="EMBL" id="MK753198">
    <property type="protein sequence ID" value="QCZ25110.1"/>
    <property type="molecule type" value="mRNA"/>
</dbReference>
<protein>
    <submittedName>
        <fullName evidence="5">Odorant binding protein 53</fullName>
    </submittedName>
</protein>
<evidence type="ECO:0000256" key="2">
    <source>
        <dbReference type="ARBA" id="ARBA00008098"/>
    </source>
</evidence>
<dbReference type="Gene3D" id="1.10.238.270">
    <property type="match status" value="1"/>
</dbReference>
<organism evidence="5">
    <name type="scientific">Nezara viridula</name>
    <name type="common">Southern green stink bug</name>
    <name type="synonym">Cimex viridulus</name>
    <dbReference type="NCBI Taxonomy" id="85310"/>
    <lineage>
        <taxon>Eukaryota</taxon>
        <taxon>Metazoa</taxon>
        <taxon>Ecdysozoa</taxon>
        <taxon>Arthropoda</taxon>
        <taxon>Hexapoda</taxon>
        <taxon>Insecta</taxon>
        <taxon>Pterygota</taxon>
        <taxon>Neoptera</taxon>
        <taxon>Paraneoptera</taxon>
        <taxon>Hemiptera</taxon>
        <taxon>Heteroptera</taxon>
        <taxon>Panheteroptera</taxon>
        <taxon>Pentatomomorpha</taxon>
        <taxon>Pentatomoidea</taxon>
        <taxon>Pentatomidae</taxon>
        <taxon>Pentatominae</taxon>
        <taxon>Nezara</taxon>
    </lineage>
</organism>
<dbReference type="GO" id="GO:0005549">
    <property type="term" value="F:odorant binding"/>
    <property type="evidence" value="ECO:0007669"/>
    <property type="project" value="InterPro"/>
</dbReference>
<feature type="signal peptide" evidence="4">
    <location>
        <begin position="1"/>
        <end position="23"/>
    </location>
</feature>
<dbReference type="InterPro" id="IPR006170">
    <property type="entry name" value="PBP/GOBP"/>
</dbReference>
<feature type="chain" id="PRO_5021193773" evidence="4">
    <location>
        <begin position="24"/>
        <end position="189"/>
    </location>
</feature>
<dbReference type="PANTHER" id="PTHR21066">
    <property type="entry name" value="ODORANT-BINDING PROTEIN 59A-RELATED"/>
    <property type="match status" value="1"/>
</dbReference>
<evidence type="ECO:0000313" key="5">
    <source>
        <dbReference type="EMBL" id="QCZ25110.1"/>
    </source>
</evidence>